<protein>
    <submittedName>
        <fullName evidence="2">Uncharacterized protein</fullName>
    </submittedName>
</protein>
<dbReference type="Proteomes" id="UP001431783">
    <property type="component" value="Unassembled WGS sequence"/>
</dbReference>
<evidence type="ECO:0000313" key="3">
    <source>
        <dbReference type="Proteomes" id="UP001431783"/>
    </source>
</evidence>
<name>A0AAW1U7Q3_9CUCU</name>
<dbReference type="EMBL" id="JARQZJ010000033">
    <property type="protein sequence ID" value="KAK9875324.1"/>
    <property type="molecule type" value="Genomic_DNA"/>
</dbReference>
<reference evidence="2 3" key="1">
    <citation type="submission" date="2023-03" db="EMBL/GenBank/DDBJ databases">
        <title>Genome insight into feeding habits of ladybird beetles.</title>
        <authorList>
            <person name="Li H.-S."/>
            <person name="Huang Y.-H."/>
            <person name="Pang H."/>
        </authorList>
    </citation>
    <scope>NUCLEOTIDE SEQUENCE [LARGE SCALE GENOMIC DNA]</scope>
    <source>
        <strain evidence="2">SYSU_2023b</strain>
        <tissue evidence="2">Whole body</tissue>
    </source>
</reference>
<comment type="caution">
    <text evidence="2">The sequence shown here is derived from an EMBL/GenBank/DDBJ whole genome shotgun (WGS) entry which is preliminary data.</text>
</comment>
<proteinExistence type="predicted"/>
<evidence type="ECO:0000313" key="2">
    <source>
        <dbReference type="EMBL" id="KAK9875324.1"/>
    </source>
</evidence>
<evidence type="ECO:0000256" key="1">
    <source>
        <dbReference type="SAM" id="MobiDB-lite"/>
    </source>
</evidence>
<keyword evidence="3" id="KW-1185">Reference proteome</keyword>
<feature type="compositionally biased region" description="Basic and acidic residues" evidence="1">
    <location>
        <begin position="102"/>
        <end position="112"/>
    </location>
</feature>
<accession>A0AAW1U7Q3</accession>
<dbReference type="AlphaFoldDB" id="A0AAW1U7Q3"/>
<organism evidence="2 3">
    <name type="scientific">Henosepilachna vigintioctopunctata</name>
    <dbReference type="NCBI Taxonomy" id="420089"/>
    <lineage>
        <taxon>Eukaryota</taxon>
        <taxon>Metazoa</taxon>
        <taxon>Ecdysozoa</taxon>
        <taxon>Arthropoda</taxon>
        <taxon>Hexapoda</taxon>
        <taxon>Insecta</taxon>
        <taxon>Pterygota</taxon>
        <taxon>Neoptera</taxon>
        <taxon>Endopterygota</taxon>
        <taxon>Coleoptera</taxon>
        <taxon>Polyphaga</taxon>
        <taxon>Cucujiformia</taxon>
        <taxon>Coccinelloidea</taxon>
        <taxon>Coccinellidae</taxon>
        <taxon>Epilachninae</taxon>
        <taxon>Epilachnini</taxon>
        <taxon>Henosepilachna</taxon>
    </lineage>
</organism>
<feature type="region of interest" description="Disordered" evidence="1">
    <location>
        <begin position="87"/>
        <end position="112"/>
    </location>
</feature>
<gene>
    <name evidence="2" type="ORF">WA026_007720</name>
</gene>
<sequence>MIEHIVNPAPITQIQRCIEFKIQNITFNLHLLIHHLTLILCHKYEEKYKHINLQPQENPLQVSDTIGITLRVLLHDFISIFYIRPGGEGQDVPPANLSFPNKAEEDAAERGC</sequence>